<dbReference type="RefSeq" id="WP_157575514.1">
    <property type="nucleotide sequence ID" value="NZ_JOIJ01000008.1"/>
</dbReference>
<dbReference type="Proteomes" id="UP000317303">
    <property type="component" value="Unassembled WGS sequence"/>
</dbReference>
<sequence>MNGTKRTFGKFVFALFVLVIALAVIKNPANTGNAVGNVWQWLNDAAAGVGSFVTSVFG</sequence>
<keyword evidence="2" id="KW-1185">Reference proteome</keyword>
<gene>
    <name evidence="1" type="ORF">JD82_00358</name>
</gene>
<evidence type="ECO:0000313" key="2">
    <source>
        <dbReference type="Proteomes" id="UP000317303"/>
    </source>
</evidence>
<reference evidence="1 2" key="1">
    <citation type="submission" date="2019-07" db="EMBL/GenBank/DDBJ databases">
        <title>R&amp;d 2014.</title>
        <authorList>
            <person name="Klenk H.-P."/>
        </authorList>
    </citation>
    <scope>NUCLEOTIDE SEQUENCE [LARGE SCALE GENOMIC DNA]</scope>
    <source>
        <strain evidence="1 2">DSM 43194</strain>
    </source>
</reference>
<organism evidence="1 2">
    <name type="scientific">Prauserella rugosa</name>
    <dbReference type="NCBI Taxonomy" id="43354"/>
    <lineage>
        <taxon>Bacteria</taxon>
        <taxon>Bacillati</taxon>
        <taxon>Actinomycetota</taxon>
        <taxon>Actinomycetes</taxon>
        <taxon>Pseudonocardiales</taxon>
        <taxon>Pseudonocardiaceae</taxon>
        <taxon>Prauserella</taxon>
    </lineage>
</organism>
<dbReference type="AlphaFoldDB" id="A0A660C4S4"/>
<comment type="caution">
    <text evidence="1">The sequence shown here is derived from an EMBL/GenBank/DDBJ whole genome shotgun (WGS) entry which is preliminary data.</text>
</comment>
<dbReference type="EMBL" id="VLJV01000001">
    <property type="protein sequence ID" value="TWH18540.1"/>
    <property type="molecule type" value="Genomic_DNA"/>
</dbReference>
<protein>
    <submittedName>
        <fullName evidence="1">Uncharacterized protein</fullName>
    </submittedName>
</protein>
<evidence type="ECO:0000313" key="1">
    <source>
        <dbReference type="EMBL" id="TWH18540.1"/>
    </source>
</evidence>
<proteinExistence type="predicted"/>
<name>A0A660C4S4_9PSEU</name>
<accession>A0A660C4S4</accession>